<reference evidence="1 2" key="1">
    <citation type="submission" date="2016-04" db="EMBL/GenBank/DDBJ databases">
        <title>A degradative enzymes factory behind the ericoid mycorrhizal symbiosis.</title>
        <authorList>
            <consortium name="DOE Joint Genome Institute"/>
            <person name="Martino E."/>
            <person name="Morin E."/>
            <person name="Grelet G."/>
            <person name="Kuo A."/>
            <person name="Kohler A."/>
            <person name="Daghino S."/>
            <person name="Barry K."/>
            <person name="Choi C."/>
            <person name="Cichocki N."/>
            <person name="Clum A."/>
            <person name="Copeland A."/>
            <person name="Hainaut M."/>
            <person name="Haridas S."/>
            <person name="Labutti K."/>
            <person name="Lindquist E."/>
            <person name="Lipzen A."/>
            <person name="Khouja H.-R."/>
            <person name="Murat C."/>
            <person name="Ohm R."/>
            <person name="Olson A."/>
            <person name="Spatafora J."/>
            <person name="Veneault-Fourrey C."/>
            <person name="Henrissat B."/>
            <person name="Grigoriev I."/>
            <person name="Martin F."/>
            <person name="Perotto S."/>
        </authorList>
    </citation>
    <scope>NUCLEOTIDE SEQUENCE [LARGE SCALE GENOMIC DNA]</scope>
    <source>
        <strain evidence="1 2">F</strain>
    </source>
</reference>
<dbReference type="AlphaFoldDB" id="A0A2J6RTC4"/>
<organism evidence="1 2">
    <name type="scientific">Hyaloscypha variabilis (strain UAMH 11265 / GT02V1 / F)</name>
    <name type="common">Meliniomyces variabilis</name>
    <dbReference type="NCBI Taxonomy" id="1149755"/>
    <lineage>
        <taxon>Eukaryota</taxon>
        <taxon>Fungi</taxon>
        <taxon>Dikarya</taxon>
        <taxon>Ascomycota</taxon>
        <taxon>Pezizomycotina</taxon>
        <taxon>Leotiomycetes</taxon>
        <taxon>Helotiales</taxon>
        <taxon>Hyaloscyphaceae</taxon>
        <taxon>Hyaloscypha</taxon>
        <taxon>Hyaloscypha variabilis</taxon>
    </lineage>
</organism>
<dbReference type="GO" id="GO:0016740">
    <property type="term" value="F:transferase activity"/>
    <property type="evidence" value="ECO:0007669"/>
    <property type="project" value="UniProtKB-KW"/>
</dbReference>
<dbReference type="OrthoDB" id="262547at2759"/>
<dbReference type="PANTHER" id="PTHR34144">
    <property type="entry name" value="CHROMOSOME 8, WHOLE GENOME SHOTGUN SEQUENCE"/>
    <property type="match status" value="1"/>
</dbReference>
<dbReference type="STRING" id="1149755.A0A2J6RTC4"/>
<sequence>MLRRLFPRSLRRILLRPKPLLITLLLLFTLDAYFLTRPHPLPQRTKLPPSLQNDRILIASMARNSEYMLRLYWNGALLKLVKYLGPENVYVSILESGSQEDTKGALRDLEMQLNKLGVENRIILGMDATEQVEMLKHVPEEGERDGWIFTARGETGWELRRIPYLADLRNRVMEPLLEFEKKGYDRFDRVLWINDVVFTLEDATTLLSTRDGDYAAACSLDFSSNPEKYYDTFALRDIKGHKTATLTYPYFSHSPSISLLSQLSPIPVSSCWNGMIAFSAAPFYPPPPSAHRKINIATQSPKILANQPLKFRGIPDSLAKSHLEGSECCLIHADNPLTEEKGVWVNPNVRVAYNATTYAAVNHGVEVKADVGDFVDGVKGGDGRPWPSKGERFWGVWGNRVQRWTGWVREWSEGRVVRKRVGKWARQEVGRKEDGVECLVNEMQVMFDNGWQHV</sequence>
<dbReference type="InterPro" id="IPR021047">
    <property type="entry name" value="Mannosyltransferase_CMT1"/>
</dbReference>
<protein>
    <submittedName>
        <fullName evidence="1">Glycosyltransferase family 69 protein</fullName>
    </submittedName>
</protein>
<keyword evidence="2" id="KW-1185">Reference proteome</keyword>
<dbReference type="Proteomes" id="UP000235786">
    <property type="component" value="Unassembled WGS sequence"/>
</dbReference>
<name>A0A2J6RTC4_HYAVF</name>
<proteinExistence type="predicted"/>
<dbReference type="EMBL" id="KZ613944">
    <property type="protein sequence ID" value="PMD41764.1"/>
    <property type="molecule type" value="Genomic_DNA"/>
</dbReference>
<evidence type="ECO:0000313" key="2">
    <source>
        <dbReference type="Proteomes" id="UP000235786"/>
    </source>
</evidence>
<gene>
    <name evidence="1" type="ORF">L207DRAFT_511557</name>
</gene>
<dbReference type="PANTHER" id="PTHR34144:SF7">
    <property type="entry name" value="EXPORT PROTEIN (CAP59), PUTATIVE (AFU_ORTHOLOGUE AFUA_7G05020)-RELATED"/>
    <property type="match status" value="1"/>
</dbReference>
<keyword evidence="1" id="KW-0808">Transferase</keyword>
<dbReference type="Pfam" id="PF11735">
    <property type="entry name" value="CAP59_mtransfer"/>
    <property type="match status" value="1"/>
</dbReference>
<accession>A0A2J6RTC4</accession>
<evidence type="ECO:0000313" key="1">
    <source>
        <dbReference type="EMBL" id="PMD41764.1"/>
    </source>
</evidence>